<organism evidence="1 2">
    <name type="scientific">Roseiconus lacunae</name>
    <dbReference type="NCBI Taxonomy" id="2605694"/>
    <lineage>
        <taxon>Bacteria</taxon>
        <taxon>Pseudomonadati</taxon>
        <taxon>Planctomycetota</taxon>
        <taxon>Planctomycetia</taxon>
        <taxon>Pirellulales</taxon>
        <taxon>Pirellulaceae</taxon>
        <taxon>Roseiconus</taxon>
    </lineage>
</organism>
<dbReference type="Proteomes" id="UP001239462">
    <property type="component" value="Unassembled WGS sequence"/>
</dbReference>
<keyword evidence="2" id="KW-1185">Reference proteome</keyword>
<dbReference type="EMBL" id="JASZZN010000071">
    <property type="protein sequence ID" value="MDM4019475.1"/>
    <property type="molecule type" value="Genomic_DNA"/>
</dbReference>
<sequence>MISTVLAINLQTAFQQEMATNFFTLKRLGSGNIRLFSFRFANGKPFESFRHYSEPQQLSAELAQGKKFIDFPGTFSPIPLVVSCRVHELLSGFAVHPSIQWHQVRIDSNILDQDKSQFWACSIVVEALPSVLNQEFADRNPREYIFGDNPAVVEDIDLLIDESMHELFSLRLRDALLELELPHVSFDLVGERQCDTST</sequence>
<evidence type="ECO:0000313" key="1">
    <source>
        <dbReference type="EMBL" id="MDM4019475.1"/>
    </source>
</evidence>
<reference evidence="1 2" key="1">
    <citation type="submission" date="2023-06" db="EMBL/GenBank/DDBJ databases">
        <title>Roseiconus lacunae JC819 isolated from Gulf of Mannar region, Tamil Nadu.</title>
        <authorList>
            <person name="Pk S."/>
            <person name="Ch S."/>
            <person name="Ch V.R."/>
        </authorList>
    </citation>
    <scope>NUCLEOTIDE SEQUENCE [LARGE SCALE GENOMIC DNA]</scope>
    <source>
        <strain evidence="1 2">JC819</strain>
    </source>
</reference>
<comment type="caution">
    <text evidence="1">The sequence shown here is derived from an EMBL/GenBank/DDBJ whole genome shotgun (WGS) entry which is preliminary data.</text>
</comment>
<gene>
    <name evidence="1" type="ORF">QTN89_28745</name>
</gene>
<dbReference type="RefSeq" id="WP_289167603.1">
    <property type="nucleotide sequence ID" value="NZ_JASZZN010000071.1"/>
</dbReference>
<protein>
    <submittedName>
        <fullName evidence="1">Uncharacterized protein</fullName>
    </submittedName>
</protein>
<name>A0ABT7PSP0_9BACT</name>
<accession>A0ABT7PSP0</accession>
<proteinExistence type="predicted"/>
<evidence type="ECO:0000313" key="2">
    <source>
        <dbReference type="Proteomes" id="UP001239462"/>
    </source>
</evidence>